<dbReference type="CDD" id="cd01832">
    <property type="entry name" value="SGNH_hydrolase_like_1"/>
    <property type="match status" value="1"/>
</dbReference>
<proteinExistence type="predicted"/>
<evidence type="ECO:0000313" key="4">
    <source>
        <dbReference type="Proteomes" id="UP001597010"/>
    </source>
</evidence>
<dbReference type="EMBL" id="JBHTHZ010000012">
    <property type="protein sequence ID" value="MFD0794549.1"/>
    <property type="molecule type" value="Genomic_DNA"/>
</dbReference>
<comment type="caution">
    <text evidence="3">The sequence shown here is derived from an EMBL/GenBank/DDBJ whole genome shotgun (WGS) entry which is preliminary data.</text>
</comment>
<feature type="signal peptide" evidence="1">
    <location>
        <begin position="1"/>
        <end position="20"/>
    </location>
</feature>
<dbReference type="PROSITE" id="PS51257">
    <property type="entry name" value="PROKAR_LIPOPROTEIN"/>
    <property type="match status" value="1"/>
</dbReference>
<dbReference type="Gene3D" id="3.40.50.1110">
    <property type="entry name" value="SGNH hydrolase"/>
    <property type="match status" value="1"/>
</dbReference>
<dbReference type="Proteomes" id="UP001597010">
    <property type="component" value="Unassembled WGS sequence"/>
</dbReference>
<keyword evidence="1" id="KW-0732">Signal</keyword>
<sequence>MKKLLLILTILITSACSKQATIPAQPPTVTTPQPDNMPASHSFTYLALGDSYTIGEAVPQAQSFPYQLTQRLKNTNNPDIIAVTGWTTGELKQGIAQRALSNHNYDIVTLLIGVNNQYRGYNKEAYRTEFTELLNTAIAYANGNKKHVFVLSIPDWGVTPFGKNSGDPAKIAADIDTFNAINKQETDMLGVAYVDITPISRQAAYDTDLVASDGLHPSGKMYSLWVNELLSLVTAQVKHGSD</sequence>
<dbReference type="RefSeq" id="WP_377116000.1">
    <property type="nucleotide sequence ID" value="NZ_JBHTHZ010000012.1"/>
</dbReference>
<feature type="chain" id="PRO_5045968380" evidence="1">
    <location>
        <begin position="21"/>
        <end position="242"/>
    </location>
</feature>
<reference evidence="4" key="1">
    <citation type="journal article" date="2019" name="Int. J. Syst. Evol. Microbiol.">
        <title>The Global Catalogue of Microorganisms (GCM) 10K type strain sequencing project: providing services to taxonomists for standard genome sequencing and annotation.</title>
        <authorList>
            <consortium name="The Broad Institute Genomics Platform"/>
            <consortium name="The Broad Institute Genome Sequencing Center for Infectious Disease"/>
            <person name="Wu L."/>
            <person name="Ma J."/>
        </authorList>
    </citation>
    <scope>NUCLEOTIDE SEQUENCE [LARGE SCALE GENOMIC DNA]</scope>
    <source>
        <strain evidence="4">CCUG 61484</strain>
    </source>
</reference>
<dbReference type="SUPFAM" id="SSF52266">
    <property type="entry name" value="SGNH hydrolase"/>
    <property type="match status" value="1"/>
</dbReference>
<dbReference type="InterPro" id="IPR036514">
    <property type="entry name" value="SGNH_hydro_sf"/>
</dbReference>
<evidence type="ECO:0000313" key="3">
    <source>
        <dbReference type="EMBL" id="MFD0794549.1"/>
    </source>
</evidence>
<organism evidence="3 4">
    <name type="scientific">Mucilaginibacter litoreus</name>
    <dbReference type="NCBI Taxonomy" id="1048221"/>
    <lineage>
        <taxon>Bacteria</taxon>
        <taxon>Pseudomonadati</taxon>
        <taxon>Bacteroidota</taxon>
        <taxon>Sphingobacteriia</taxon>
        <taxon>Sphingobacteriales</taxon>
        <taxon>Sphingobacteriaceae</taxon>
        <taxon>Mucilaginibacter</taxon>
    </lineage>
</organism>
<gene>
    <name evidence="3" type="ORF">ACFQZX_13060</name>
</gene>
<feature type="domain" description="SGNH hydrolase-type esterase" evidence="2">
    <location>
        <begin position="47"/>
        <end position="222"/>
    </location>
</feature>
<evidence type="ECO:0000256" key="1">
    <source>
        <dbReference type="SAM" id="SignalP"/>
    </source>
</evidence>
<dbReference type="Pfam" id="PF13472">
    <property type="entry name" value="Lipase_GDSL_2"/>
    <property type="match status" value="1"/>
</dbReference>
<protein>
    <submittedName>
        <fullName evidence="3">SGNH/GDSL hydrolase family protein</fullName>
        <ecNumber evidence="3">3.1.-.-</ecNumber>
    </submittedName>
</protein>
<name>A0ABW3AW12_9SPHI</name>
<dbReference type="InterPro" id="IPR013830">
    <property type="entry name" value="SGNH_hydro"/>
</dbReference>
<keyword evidence="3" id="KW-0378">Hydrolase</keyword>
<keyword evidence="4" id="KW-1185">Reference proteome</keyword>
<evidence type="ECO:0000259" key="2">
    <source>
        <dbReference type="Pfam" id="PF13472"/>
    </source>
</evidence>
<accession>A0ABW3AW12</accession>
<dbReference type="GO" id="GO:0016787">
    <property type="term" value="F:hydrolase activity"/>
    <property type="evidence" value="ECO:0007669"/>
    <property type="project" value="UniProtKB-KW"/>
</dbReference>
<dbReference type="EC" id="3.1.-.-" evidence="3"/>